<dbReference type="EMBL" id="KV749841">
    <property type="protein sequence ID" value="OCL07547.1"/>
    <property type="molecule type" value="Genomic_DNA"/>
</dbReference>
<proteinExistence type="predicted"/>
<keyword evidence="2" id="KW-1185">Reference proteome</keyword>
<gene>
    <name evidence="1" type="ORF">AOQ84DRAFT_408753</name>
</gene>
<dbReference type="OrthoDB" id="5386330at2759"/>
<accession>A0A8E2JSA4</accession>
<evidence type="ECO:0000313" key="1">
    <source>
        <dbReference type="EMBL" id="OCL07547.1"/>
    </source>
</evidence>
<sequence length="220" mass="25104">MPELRWPAEERRAAIITKPVSNSFAGNSAKILNASTWATILLLLIGDLVTGSKDYLFTYKMLMSFAEANKSCEKPTALTDFLLYQTRLVEFFASTILDEKAGIMRLSSEKQPHVSFMSDALEHHQESSSKLAILLFDQAYQLLVELDPNTPGAHVLVWPYFVARAEGVLKEHRDFFYAKLEHIWVTTGYHNVRITTKTLERIWACQFSDGPPHSQRSREH</sequence>
<dbReference type="AlphaFoldDB" id="A0A8E2JSA4"/>
<reference evidence="1 2" key="1">
    <citation type="journal article" date="2016" name="Nat. Commun.">
        <title>Ectomycorrhizal ecology is imprinted in the genome of the dominant symbiotic fungus Cenococcum geophilum.</title>
        <authorList>
            <consortium name="DOE Joint Genome Institute"/>
            <person name="Peter M."/>
            <person name="Kohler A."/>
            <person name="Ohm R.A."/>
            <person name="Kuo A."/>
            <person name="Krutzmann J."/>
            <person name="Morin E."/>
            <person name="Arend M."/>
            <person name="Barry K.W."/>
            <person name="Binder M."/>
            <person name="Choi C."/>
            <person name="Clum A."/>
            <person name="Copeland A."/>
            <person name="Grisel N."/>
            <person name="Haridas S."/>
            <person name="Kipfer T."/>
            <person name="LaButti K."/>
            <person name="Lindquist E."/>
            <person name="Lipzen A."/>
            <person name="Maire R."/>
            <person name="Meier B."/>
            <person name="Mihaltcheva S."/>
            <person name="Molinier V."/>
            <person name="Murat C."/>
            <person name="Poggeler S."/>
            <person name="Quandt C.A."/>
            <person name="Sperisen C."/>
            <person name="Tritt A."/>
            <person name="Tisserant E."/>
            <person name="Crous P.W."/>
            <person name="Henrissat B."/>
            <person name="Nehls U."/>
            <person name="Egli S."/>
            <person name="Spatafora J.W."/>
            <person name="Grigoriev I.V."/>
            <person name="Martin F.M."/>
        </authorList>
    </citation>
    <scope>NUCLEOTIDE SEQUENCE [LARGE SCALE GENOMIC DNA]</scope>
    <source>
        <strain evidence="1 2">CBS 207.34</strain>
    </source>
</reference>
<name>A0A8E2JSA4_9PEZI</name>
<dbReference type="Proteomes" id="UP000250140">
    <property type="component" value="Unassembled WGS sequence"/>
</dbReference>
<evidence type="ECO:0000313" key="2">
    <source>
        <dbReference type="Proteomes" id="UP000250140"/>
    </source>
</evidence>
<organism evidence="1 2">
    <name type="scientific">Glonium stellatum</name>
    <dbReference type="NCBI Taxonomy" id="574774"/>
    <lineage>
        <taxon>Eukaryota</taxon>
        <taxon>Fungi</taxon>
        <taxon>Dikarya</taxon>
        <taxon>Ascomycota</taxon>
        <taxon>Pezizomycotina</taxon>
        <taxon>Dothideomycetes</taxon>
        <taxon>Pleosporomycetidae</taxon>
        <taxon>Gloniales</taxon>
        <taxon>Gloniaceae</taxon>
        <taxon>Glonium</taxon>
    </lineage>
</organism>
<dbReference type="InterPro" id="IPR021858">
    <property type="entry name" value="Fun_TF"/>
</dbReference>
<dbReference type="Pfam" id="PF11951">
    <property type="entry name" value="Fungal_trans_2"/>
    <property type="match status" value="1"/>
</dbReference>
<protein>
    <submittedName>
        <fullName evidence="1">Uncharacterized protein</fullName>
    </submittedName>
</protein>